<reference evidence="3 4" key="1">
    <citation type="submission" date="2018-11" db="EMBL/GenBank/DDBJ databases">
        <title>Genome assembly of Steccherinum ochraceum LE-BIN_3174, the white-rot fungus of the Steccherinaceae family (The Residual Polyporoid clade, Polyporales, Basidiomycota).</title>
        <authorList>
            <person name="Fedorova T.V."/>
            <person name="Glazunova O.A."/>
            <person name="Landesman E.O."/>
            <person name="Moiseenko K.V."/>
            <person name="Psurtseva N.V."/>
            <person name="Savinova O.S."/>
            <person name="Shakhova N.V."/>
            <person name="Tyazhelova T.V."/>
            <person name="Vasina D.V."/>
        </authorList>
    </citation>
    <scope>NUCLEOTIDE SEQUENCE [LARGE SCALE GENOMIC DNA]</scope>
    <source>
        <strain evidence="3 4">LE-BIN_3174</strain>
    </source>
</reference>
<keyword evidence="2" id="KW-1133">Transmembrane helix</keyword>
<protein>
    <submittedName>
        <fullName evidence="3">Uncharacterized protein</fullName>
    </submittedName>
</protein>
<dbReference type="EMBL" id="RWJN01000032">
    <property type="protein sequence ID" value="TCD69875.1"/>
    <property type="molecule type" value="Genomic_DNA"/>
</dbReference>
<keyword evidence="2" id="KW-0812">Transmembrane</keyword>
<keyword evidence="4" id="KW-1185">Reference proteome</keyword>
<evidence type="ECO:0000313" key="3">
    <source>
        <dbReference type="EMBL" id="TCD69875.1"/>
    </source>
</evidence>
<feature type="transmembrane region" description="Helical" evidence="2">
    <location>
        <begin position="146"/>
        <end position="164"/>
    </location>
</feature>
<feature type="region of interest" description="Disordered" evidence="1">
    <location>
        <begin position="60"/>
        <end position="87"/>
    </location>
</feature>
<organism evidence="3 4">
    <name type="scientific">Steccherinum ochraceum</name>
    <dbReference type="NCBI Taxonomy" id="92696"/>
    <lineage>
        <taxon>Eukaryota</taxon>
        <taxon>Fungi</taxon>
        <taxon>Dikarya</taxon>
        <taxon>Basidiomycota</taxon>
        <taxon>Agaricomycotina</taxon>
        <taxon>Agaricomycetes</taxon>
        <taxon>Polyporales</taxon>
        <taxon>Steccherinaceae</taxon>
        <taxon>Steccherinum</taxon>
    </lineage>
</organism>
<dbReference type="Proteomes" id="UP000292702">
    <property type="component" value="Unassembled WGS sequence"/>
</dbReference>
<dbReference type="OrthoDB" id="2754015at2759"/>
<comment type="caution">
    <text evidence="3">The sequence shown here is derived from an EMBL/GenBank/DDBJ whole genome shotgun (WGS) entry which is preliminary data.</text>
</comment>
<sequence length="167" mass="18742">MAHPVNIDLEAQTTAEGPVIAPWEALDLRPYMAESTRSEIGIEQSENVADRPLALAPLPEHDFTQEAGAQHDSAGCPKTSEKEEEPASTMKLSRFEHFPPMNPSHWPVHAILFVAGFLFCPCWWYGAWRKGEDVYEEMHRFRCTAMSISSVAVVVSLLILEVGFRDM</sequence>
<keyword evidence="2" id="KW-0472">Membrane</keyword>
<evidence type="ECO:0000313" key="4">
    <source>
        <dbReference type="Proteomes" id="UP000292702"/>
    </source>
</evidence>
<evidence type="ECO:0000256" key="1">
    <source>
        <dbReference type="SAM" id="MobiDB-lite"/>
    </source>
</evidence>
<gene>
    <name evidence="3" type="ORF">EIP91_005952</name>
</gene>
<name>A0A4R0RTT0_9APHY</name>
<dbReference type="AlphaFoldDB" id="A0A4R0RTT0"/>
<feature type="transmembrane region" description="Helical" evidence="2">
    <location>
        <begin position="106"/>
        <end position="126"/>
    </location>
</feature>
<accession>A0A4R0RTT0</accession>
<proteinExistence type="predicted"/>
<evidence type="ECO:0000256" key="2">
    <source>
        <dbReference type="SAM" id="Phobius"/>
    </source>
</evidence>